<gene>
    <name evidence="1" type="ORF">METZ01_LOCUS211735</name>
</gene>
<sequence length="300" mass="34748">MQADRIFIGCNVKEKNSEYANLETEYLFKTLYEFGGNLGNAKRVACFTEEPDTLIKNILEKIQVQIRINEGFDNKYPFANAINILEEGIKEDVDVIVMLDTDIVISHDFTESLSKQKILAKPEDSDPFTLDDWQQLFDYFQLPFPQKHFQTSCTGQETIPYFNGGVVIIPKIHAVEFLDAWKYFIKKILTEQKNLPKNFTTSEKDPYGNIRFTGQIAFSLALVKTKLPYEALPLSMNYPYSGTVHPSQHPEKLEPFIIHHHHCIDEDGKLMKTPYQNINHQIDEINSFLKKNREYNIGLE</sequence>
<dbReference type="InterPro" id="IPR029044">
    <property type="entry name" value="Nucleotide-diphossugar_trans"/>
</dbReference>
<evidence type="ECO:0000313" key="1">
    <source>
        <dbReference type="EMBL" id="SVB58881.1"/>
    </source>
</evidence>
<protein>
    <recommendedName>
        <fullName evidence="2">Nucleotide-diphospho-sugar transferase domain-containing protein</fullName>
    </recommendedName>
</protein>
<evidence type="ECO:0008006" key="2">
    <source>
        <dbReference type="Google" id="ProtNLM"/>
    </source>
</evidence>
<dbReference type="Gene3D" id="3.90.550.10">
    <property type="entry name" value="Spore Coat Polysaccharide Biosynthesis Protein SpsA, Chain A"/>
    <property type="match status" value="1"/>
</dbReference>
<dbReference type="EMBL" id="UINC01048400">
    <property type="protein sequence ID" value="SVB58881.1"/>
    <property type="molecule type" value="Genomic_DNA"/>
</dbReference>
<reference evidence="1" key="1">
    <citation type="submission" date="2018-05" db="EMBL/GenBank/DDBJ databases">
        <authorList>
            <person name="Lanie J.A."/>
            <person name="Ng W.-L."/>
            <person name="Kazmierczak K.M."/>
            <person name="Andrzejewski T.M."/>
            <person name="Davidsen T.M."/>
            <person name="Wayne K.J."/>
            <person name="Tettelin H."/>
            <person name="Glass J.I."/>
            <person name="Rusch D."/>
            <person name="Podicherti R."/>
            <person name="Tsui H.-C.T."/>
            <person name="Winkler M.E."/>
        </authorList>
    </citation>
    <scope>NUCLEOTIDE SEQUENCE</scope>
</reference>
<name>A0A382F9X3_9ZZZZ</name>
<dbReference type="AlphaFoldDB" id="A0A382F9X3"/>
<organism evidence="1">
    <name type="scientific">marine metagenome</name>
    <dbReference type="NCBI Taxonomy" id="408172"/>
    <lineage>
        <taxon>unclassified sequences</taxon>
        <taxon>metagenomes</taxon>
        <taxon>ecological metagenomes</taxon>
    </lineage>
</organism>
<feature type="non-terminal residue" evidence="1">
    <location>
        <position position="300"/>
    </location>
</feature>
<proteinExistence type="predicted"/>
<accession>A0A382F9X3</accession>